<dbReference type="RefSeq" id="WP_229981113.1">
    <property type="nucleotide sequence ID" value="NZ_JAJJPB010000004.1"/>
</dbReference>
<accession>A0ABS8N396</accession>
<comment type="caution">
    <text evidence="1">The sequence shown here is derived from an EMBL/GenBank/DDBJ whole genome shotgun (WGS) entry which is preliminary data.</text>
</comment>
<evidence type="ECO:0000313" key="2">
    <source>
        <dbReference type="Proteomes" id="UP001165422"/>
    </source>
</evidence>
<gene>
    <name evidence="1" type="ORF">LN736_05120</name>
</gene>
<keyword evidence="2" id="KW-1185">Reference proteome</keyword>
<organism evidence="1 2">
    <name type="scientific">Clostridium aromativorans</name>
    <dbReference type="NCBI Taxonomy" id="2836848"/>
    <lineage>
        <taxon>Bacteria</taxon>
        <taxon>Bacillati</taxon>
        <taxon>Bacillota</taxon>
        <taxon>Clostridia</taxon>
        <taxon>Eubacteriales</taxon>
        <taxon>Clostridiaceae</taxon>
        <taxon>Clostridium</taxon>
    </lineage>
</organism>
<proteinExistence type="predicted"/>
<protein>
    <recommendedName>
        <fullName evidence="3">Transposase</fullName>
    </recommendedName>
</protein>
<sequence>MGMPKINEGNMEFLLDMMKKLELDKKLKQEGLKEGMEKGMEEGIEKGMEKGIEKGMEECIKKLILKQHKKGLSVEYIADINDIDVEYVKKIVK</sequence>
<evidence type="ECO:0008006" key="3">
    <source>
        <dbReference type="Google" id="ProtNLM"/>
    </source>
</evidence>
<dbReference type="EMBL" id="JAJJPB010000004">
    <property type="protein sequence ID" value="MCC9294252.1"/>
    <property type="molecule type" value="Genomic_DNA"/>
</dbReference>
<evidence type="ECO:0000313" key="1">
    <source>
        <dbReference type="EMBL" id="MCC9294252.1"/>
    </source>
</evidence>
<reference evidence="1" key="1">
    <citation type="submission" date="2021-11" db="EMBL/GenBank/DDBJ databases">
        <authorList>
            <person name="Qingchun L."/>
            <person name="Dong Z."/>
            <person name="Zongwei Q."/>
            <person name="Jia Z."/>
            <person name="Duotao L."/>
        </authorList>
    </citation>
    <scope>NUCLEOTIDE SEQUENCE</scope>
    <source>
        <strain evidence="1">WLY-B-L2</strain>
    </source>
</reference>
<name>A0ABS8N396_9CLOT</name>
<dbReference type="Proteomes" id="UP001165422">
    <property type="component" value="Unassembled WGS sequence"/>
</dbReference>